<evidence type="ECO:0000256" key="1">
    <source>
        <dbReference type="SAM" id="Coils"/>
    </source>
</evidence>
<sequence length="461" mass="50457">MNPTQRRDDERLGAPSVSPAKKADGFAAVMKRLKSRNEQERAQLRAQADAAILGHEAYALGQDNLQRGNYISAKRWLRVAAEHSVPGAEQALEEIEAGLADGLAQPIAVDVMADAAPCPIGAPQEGTHKFEKWTRLLQNWTEVNLAMNAAQAEAQEIIAQARRTADELVDKAREEADRAWADTRDRVAAERRVSAELLYEAERLQQDARLLVQEALRATQLVIGEPSFAQTLKNEARQHARAITVVNCLPDGLLSEQRQYPALPVKADEAVRTVVTFVDKDLGTPSRFGLPTCTDVNHVSTWWAWLRPLVEGCSQVRDHLLERSGVEACTAGWLRQHPLVATRPDLLSHLSPTVFHSGLRRLASEGSSFGGIDVVLTYGVMRLGSEPRAVNGAASSGGSQCIARWVTAGDEVVLETSNAEHQRYEASLKIFWVTESPELVVDETGAADIVSVEEAAHGARR</sequence>
<name>A0ABT7DHB5_9ACTN</name>
<dbReference type="EMBL" id="JARWAF010000020">
    <property type="protein sequence ID" value="MDJ1645222.1"/>
    <property type="molecule type" value="Genomic_DNA"/>
</dbReference>
<comment type="caution">
    <text evidence="3">The sequence shown here is derived from an EMBL/GenBank/DDBJ whole genome shotgun (WGS) entry which is preliminary data.</text>
</comment>
<feature type="region of interest" description="Disordered" evidence="2">
    <location>
        <begin position="1"/>
        <end position="20"/>
    </location>
</feature>
<feature type="compositionally biased region" description="Basic and acidic residues" evidence="2">
    <location>
        <begin position="1"/>
        <end position="12"/>
    </location>
</feature>
<dbReference type="RefSeq" id="WP_283901054.1">
    <property type="nucleotide sequence ID" value="NZ_JARWAF010000020.1"/>
</dbReference>
<keyword evidence="1" id="KW-0175">Coiled coil</keyword>
<gene>
    <name evidence="3" type="ORF">P5W92_33155</name>
</gene>
<reference evidence="3 4" key="1">
    <citation type="submission" date="2023-04" db="EMBL/GenBank/DDBJ databases">
        <title>A novel species of the genus Streptomyces: Streptomyces pakalii sp. nov. isolated from a Mexican soil jungle.</title>
        <authorList>
            <person name="Chavez-Hernandez M.A."/>
            <person name="Ortiz-Alvarez J."/>
            <person name="Villa-Tanaca L."/>
            <person name="Hernandez-Rodriguez C."/>
        </authorList>
    </citation>
    <scope>NUCLEOTIDE SEQUENCE [LARGE SCALE GENOMIC DNA]</scope>
    <source>
        <strain evidence="3 4">ENCB-J15</strain>
    </source>
</reference>
<feature type="coiled-coil region" evidence="1">
    <location>
        <begin position="147"/>
        <end position="178"/>
    </location>
</feature>
<protein>
    <submittedName>
        <fullName evidence="3">Uncharacterized protein</fullName>
    </submittedName>
</protein>
<organism evidence="3 4">
    <name type="scientific">Streptomyces pakalii</name>
    <dbReference type="NCBI Taxonomy" id="3036494"/>
    <lineage>
        <taxon>Bacteria</taxon>
        <taxon>Bacillati</taxon>
        <taxon>Actinomycetota</taxon>
        <taxon>Actinomycetes</taxon>
        <taxon>Kitasatosporales</taxon>
        <taxon>Streptomycetaceae</taxon>
        <taxon>Streptomyces</taxon>
    </lineage>
</organism>
<evidence type="ECO:0000313" key="3">
    <source>
        <dbReference type="EMBL" id="MDJ1645222.1"/>
    </source>
</evidence>
<evidence type="ECO:0000256" key="2">
    <source>
        <dbReference type="SAM" id="MobiDB-lite"/>
    </source>
</evidence>
<accession>A0ABT7DHB5</accession>
<dbReference type="Proteomes" id="UP001237194">
    <property type="component" value="Unassembled WGS sequence"/>
</dbReference>
<keyword evidence="4" id="KW-1185">Reference proteome</keyword>
<evidence type="ECO:0000313" key="4">
    <source>
        <dbReference type="Proteomes" id="UP001237194"/>
    </source>
</evidence>
<proteinExistence type="predicted"/>